<reference evidence="2 3" key="1">
    <citation type="journal article" date="2010" name="Stand. Genomic Sci.">
        <title>Complete genome sequence of Marinobacter adhaerens type strain (HP15), a diatom-interacting marine microorganism.</title>
        <authorList>
            <person name="Gardes A."/>
            <person name="Kaeppel E."/>
            <person name="Shehzad A."/>
            <person name="Seebah S."/>
            <person name="Teeling H."/>
            <person name="Yarza P."/>
            <person name="Glockner F.O."/>
            <person name="Grossart H.P."/>
            <person name="Ullrich M.S."/>
        </authorList>
    </citation>
    <scope>NUCLEOTIDE SEQUENCE [LARGE SCALE GENOMIC DNA]</scope>
    <source>
        <strain evidence="3">DSM 23420 / HP15</strain>
    </source>
</reference>
<dbReference type="HOGENOM" id="CLU_1426451_0_0_6"/>
<dbReference type="AlphaFoldDB" id="E4PG77"/>
<dbReference type="InterPro" id="IPR029069">
    <property type="entry name" value="HotDog_dom_sf"/>
</dbReference>
<organism evidence="2 3">
    <name type="scientific">Marinobacter adhaerens (strain DSM 23420 / HP15)</name>
    <dbReference type="NCBI Taxonomy" id="225937"/>
    <lineage>
        <taxon>Bacteria</taxon>
        <taxon>Pseudomonadati</taxon>
        <taxon>Pseudomonadota</taxon>
        <taxon>Gammaproteobacteria</taxon>
        <taxon>Pseudomonadales</taxon>
        <taxon>Marinobacteraceae</taxon>
        <taxon>Marinobacter</taxon>
    </lineage>
</organism>
<dbReference type="KEGG" id="mad:HP15_1055"/>
<dbReference type="STRING" id="225937.HP15_1055"/>
<dbReference type="eggNOG" id="COG2030">
    <property type="taxonomic scope" value="Bacteria"/>
</dbReference>
<proteinExistence type="predicted"/>
<dbReference type="PANTHER" id="PTHR43841">
    <property type="entry name" value="3-HYDROXYACYL-THIOESTER DEHYDRATASE HTDX-RELATED"/>
    <property type="match status" value="1"/>
</dbReference>
<dbReference type="PATRIC" id="fig|225937.3.peg.1058"/>
<evidence type="ECO:0000259" key="1">
    <source>
        <dbReference type="Pfam" id="PF01575"/>
    </source>
</evidence>
<protein>
    <submittedName>
        <fullName evidence="2">MaoC domain protein</fullName>
    </submittedName>
</protein>
<name>E4PG77_MARAH</name>
<dbReference type="InterPro" id="IPR002539">
    <property type="entry name" value="MaoC-like_dom"/>
</dbReference>
<reference evidence="3" key="2">
    <citation type="submission" date="2010-02" db="EMBL/GenBank/DDBJ databases">
        <title>Complete genome sequence of Marinobacter adhaerens type strain (HP15).</title>
        <authorList>
            <person name="Gaerdes A.A.M."/>
            <person name="Kaeppel E."/>
            <person name="Shezad A."/>
            <person name="Seebah S."/>
            <person name="Teeling H."/>
            <person name="Yarza P."/>
            <person name="Gloeckner F.O."/>
            <person name="Ullrich M.S."/>
        </authorList>
    </citation>
    <scope>NUCLEOTIDE SEQUENCE [LARGE SCALE GENOMIC DNA]</scope>
    <source>
        <strain evidence="3">DSM 23420 / HP15</strain>
    </source>
</reference>
<evidence type="ECO:0000313" key="3">
    <source>
        <dbReference type="Proteomes" id="UP000007077"/>
    </source>
</evidence>
<dbReference type="Pfam" id="PF01575">
    <property type="entry name" value="MaoC_dehydratas"/>
    <property type="match status" value="1"/>
</dbReference>
<dbReference type="Proteomes" id="UP000007077">
    <property type="component" value="Chromosome"/>
</dbReference>
<dbReference type="Gene3D" id="3.10.129.10">
    <property type="entry name" value="Hotdog Thioesterase"/>
    <property type="match status" value="1"/>
</dbReference>
<evidence type="ECO:0000313" key="2">
    <source>
        <dbReference type="EMBL" id="ADP96819.1"/>
    </source>
</evidence>
<feature type="domain" description="MaoC-like" evidence="1">
    <location>
        <begin position="191"/>
        <end position="252"/>
    </location>
</feature>
<sequence>MYGRTLLPKQKQTGGDVSIPKLSASLLGVSTAGKNLKRYQQVCGFAAVSHLPVTWPHVLAFPLHLKLLTEKAFPLPLLGLVHLRNTITQHRPIGTGENLDLSVRLGNTVKSDRGVEFDLITEARSAGKLVWEEASTTLFRQPDGESKSSGKKHRQSWNVIRTPKISRCPNRLAGNTPGYPATATRSTCMPSAKAFGFPRAIAHGMWTKAHALALLEQQEGWQASALSISCQFKKPLFLPGTAQLNWKTGETGWDYQVLNAKGDAPHLTGSVDWL</sequence>
<accession>E4PG77</accession>
<dbReference type="PANTHER" id="PTHR43841:SF3">
    <property type="entry name" value="(3R)-HYDROXYACYL-ACP DEHYDRATASE SUBUNIT HADB"/>
    <property type="match status" value="1"/>
</dbReference>
<gene>
    <name evidence="2" type="ordered locus">HP15_1055</name>
</gene>
<dbReference type="EMBL" id="CP001978">
    <property type="protein sequence ID" value="ADP96819.1"/>
    <property type="molecule type" value="Genomic_DNA"/>
</dbReference>
<dbReference type="SUPFAM" id="SSF54637">
    <property type="entry name" value="Thioesterase/thiol ester dehydrase-isomerase"/>
    <property type="match status" value="2"/>
</dbReference>